<proteinExistence type="predicted"/>
<dbReference type="GO" id="GO:0005737">
    <property type="term" value="C:cytoplasm"/>
    <property type="evidence" value="ECO:0007669"/>
    <property type="project" value="TreeGrafter"/>
</dbReference>
<dbReference type="CDD" id="cd19535">
    <property type="entry name" value="Cyc_NRPS"/>
    <property type="match status" value="1"/>
</dbReference>
<dbReference type="SUPFAM" id="SSF52777">
    <property type="entry name" value="CoA-dependent acyltransferases"/>
    <property type="match status" value="2"/>
</dbReference>
<keyword evidence="6" id="KW-0045">Antibiotic biosynthesis</keyword>
<dbReference type="Gene3D" id="3.40.50.1820">
    <property type="entry name" value="alpha/beta hydrolase"/>
    <property type="match status" value="1"/>
</dbReference>
<feature type="domain" description="Carrier" evidence="7">
    <location>
        <begin position="708"/>
        <end position="787"/>
    </location>
</feature>
<dbReference type="PANTHER" id="PTHR45527">
    <property type="entry name" value="NONRIBOSOMAL PEPTIDE SYNTHETASE"/>
    <property type="match status" value="1"/>
</dbReference>
<dbReference type="InterPro" id="IPR036736">
    <property type="entry name" value="ACP-like_sf"/>
</dbReference>
<evidence type="ECO:0000313" key="9">
    <source>
        <dbReference type="Proteomes" id="UP000070174"/>
    </source>
</evidence>
<dbReference type="GO" id="GO:0017000">
    <property type="term" value="P:antibiotic biosynthetic process"/>
    <property type="evidence" value="ECO:0007669"/>
    <property type="project" value="UniProtKB-KW"/>
</dbReference>
<keyword evidence="5" id="KW-0436">Ligase</keyword>
<accession>A0A133PLN4</accession>
<dbReference type="InterPro" id="IPR001242">
    <property type="entry name" value="Condensation_dom"/>
</dbReference>
<dbReference type="InterPro" id="IPR041464">
    <property type="entry name" value="TubC_N"/>
</dbReference>
<protein>
    <submittedName>
        <fullName evidence="8">Condensation domain protein</fullName>
    </submittedName>
</protein>
<evidence type="ECO:0000256" key="6">
    <source>
        <dbReference type="ARBA" id="ARBA00023194"/>
    </source>
</evidence>
<dbReference type="GO" id="GO:0008610">
    <property type="term" value="P:lipid biosynthetic process"/>
    <property type="evidence" value="ECO:0007669"/>
    <property type="project" value="UniProtKB-ARBA"/>
</dbReference>
<dbReference type="PROSITE" id="PS00012">
    <property type="entry name" value="PHOSPHOPANTETHEINE"/>
    <property type="match status" value="1"/>
</dbReference>
<dbReference type="InterPro" id="IPR057737">
    <property type="entry name" value="Condensation_MtbB-like"/>
</dbReference>
<dbReference type="AlphaFoldDB" id="A0A133PLN4"/>
<sequence length="1103" mass="128498">MSKGKGGFMDNYQSIVDELLGLGIELYLEDDKLKYKSLRGKPSLDEIQKISKHKEGIKEYLRNVEEHIKNKEQPFPLSPIQSAYLIGRSDIYQYGGVSCHIYQEIEYSRLNKDRVEKIWNLLIKKHGMLRAVIFQSGFQQILEKVSDYNIIVGSRDYIRNSLECKQYELGSWPMFDIGLSSDGNNSVLHISIDFIISDWSGIMQLLSEFEDYYFNKALEEYSEEKYTFRNYRIDEIKNALRVDSKKSQLFWQRKLNKIYESPILPTKSDYYLKKHELNRFKRLHFMLSKTQWNSIRKISQNVGVTPTATIMAAYAVTLKKYSINKNMTINMTNFSKTNYNEYTKKLIGDFTNTLLISIKDNMKDGFINYTRNLNNILFEALDNKSYSGVDVIRDLSNMKHKEILMPYVFTSAIGLPKIDFIGKFDYGISQSPQVFIDCQCSEFGDGLQINWDIREGVFDVRLIEEMFYDFKSLVVKLSQNTENWHKDEKALVNYNTRLTKYDILGLDGNYCPRLCVGKIERHDNTFDEFTGKYGWENFSGEIICSDSIDEKSLYYSYILSEIETYLLSLDEVFNVKIDFENRNLKKPKIAIYLKVRFMSLKSIIYKNKFMDNKWLLVSSDCNPIKYDFYNVELGKLNDAKNLSTEERNYVLENSNFIPKDFLDFIDRYFELQYIVGYHMENVEFISNDLLEKLEEVKLNEKNINYISESDVELTKKIQELLSEVIDVTNIDSEEDLYSLGVNSLIITKISTQLIEKFNLKLRFEQVLRKLLMSPSISTIREIVLNEDNYTNEGMKDHSKLDKMITVKSFKENENKCNSKIRVVLHGAFGGTRLLDKLIDELVSQGQGDVYLMAVSDVNKFLRIDSKILVRELAKEFFEEISKIKFREIQIIGYSFSGNVALELGSMLLENGIAVENLSIIEGSSFPDIDICSIITDLNFLNAFGITLQDFGIQQSTVIQDMRNQGVNDFSIQSIIDCLEKPNDKKIISDLNSKSEEERLNIYSNMLDKSKNSYIPHELFKEAFLTFKKSYEAQHYMPNIYFGDIDYYITTNHEGAFGDFEELLKIWDSILVGKVNKKYIEGNHYSIIQDDKQVLELANMLTIK</sequence>
<dbReference type="SUPFAM" id="SSF47336">
    <property type="entry name" value="ACP-like"/>
    <property type="match status" value="1"/>
</dbReference>
<dbReference type="InterPro" id="IPR029058">
    <property type="entry name" value="AB_hydrolase_fold"/>
</dbReference>
<dbReference type="PANTHER" id="PTHR45527:SF10">
    <property type="entry name" value="PYOCHELIN SYNTHASE PCHF"/>
    <property type="match status" value="1"/>
</dbReference>
<evidence type="ECO:0000256" key="2">
    <source>
        <dbReference type="ARBA" id="ARBA00004924"/>
    </source>
</evidence>
<gene>
    <name evidence="8" type="ORF">HMPREF3229_01089</name>
</gene>
<keyword evidence="3" id="KW-0596">Phosphopantetheine</keyword>
<evidence type="ECO:0000259" key="7">
    <source>
        <dbReference type="PROSITE" id="PS50075"/>
    </source>
</evidence>
<evidence type="ECO:0000256" key="4">
    <source>
        <dbReference type="ARBA" id="ARBA00022553"/>
    </source>
</evidence>
<evidence type="ECO:0000313" key="8">
    <source>
        <dbReference type="EMBL" id="KXA29465.1"/>
    </source>
</evidence>
<reference evidence="8 9" key="1">
    <citation type="submission" date="2016-01" db="EMBL/GenBank/DDBJ databases">
        <authorList>
            <person name="Oliw E.H."/>
        </authorList>
    </citation>
    <scope>NUCLEOTIDE SEQUENCE [LARGE SCALE GENOMIC DNA]</scope>
    <source>
        <strain evidence="8 9">CMW7756A</strain>
    </source>
</reference>
<dbReference type="PROSITE" id="PS50075">
    <property type="entry name" value="CARRIER"/>
    <property type="match status" value="1"/>
</dbReference>
<dbReference type="Pfam" id="PF00668">
    <property type="entry name" value="Condensation"/>
    <property type="match status" value="1"/>
</dbReference>
<evidence type="ECO:0000256" key="3">
    <source>
        <dbReference type="ARBA" id="ARBA00022450"/>
    </source>
</evidence>
<dbReference type="Gene3D" id="1.10.1200.10">
    <property type="entry name" value="ACP-like"/>
    <property type="match status" value="1"/>
</dbReference>
<keyword evidence="4" id="KW-0597">Phosphoprotein</keyword>
<comment type="caution">
    <text evidence="8">The sequence shown here is derived from an EMBL/GenBank/DDBJ whole genome shotgun (WGS) entry which is preliminary data.</text>
</comment>
<dbReference type="GO" id="GO:0031177">
    <property type="term" value="F:phosphopantetheine binding"/>
    <property type="evidence" value="ECO:0007669"/>
    <property type="project" value="TreeGrafter"/>
</dbReference>
<dbReference type="InterPro" id="IPR006162">
    <property type="entry name" value="Ppantetheine_attach_site"/>
</dbReference>
<dbReference type="EMBL" id="LRQE01000034">
    <property type="protein sequence ID" value="KXA29465.1"/>
    <property type="molecule type" value="Genomic_DNA"/>
</dbReference>
<comment type="pathway">
    <text evidence="2">Siderophore biosynthesis.</text>
</comment>
<dbReference type="Proteomes" id="UP000070174">
    <property type="component" value="Unassembled WGS sequence"/>
</dbReference>
<dbReference type="PATRIC" id="fig|54005.3.peg.1071"/>
<dbReference type="InterPro" id="IPR009081">
    <property type="entry name" value="PP-bd_ACP"/>
</dbReference>
<dbReference type="Pfam" id="PF18563">
    <property type="entry name" value="TubC_N"/>
    <property type="match status" value="1"/>
</dbReference>
<dbReference type="Gene3D" id="3.30.559.10">
    <property type="entry name" value="Chloramphenicol acetyltransferase-like domain"/>
    <property type="match status" value="1"/>
</dbReference>
<dbReference type="GO" id="GO:0044550">
    <property type="term" value="P:secondary metabolite biosynthetic process"/>
    <property type="evidence" value="ECO:0007669"/>
    <property type="project" value="TreeGrafter"/>
</dbReference>
<dbReference type="InterPro" id="IPR023213">
    <property type="entry name" value="CAT-like_dom_sf"/>
</dbReference>
<name>A0A133PLN4_9FIRM</name>
<evidence type="ECO:0000256" key="5">
    <source>
        <dbReference type="ARBA" id="ARBA00022598"/>
    </source>
</evidence>
<dbReference type="Gene3D" id="3.30.559.30">
    <property type="entry name" value="Nonribosomal peptide synthetase, condensation domain"/>
    <property type="match status" value="1"/>
</dbReference>
<comment type="cofactor">
    <cofactor evidence="1">
        <name>pantetheine 4'-phosphate</name>
        <dbReference type="ChEBI" id="CHEBI:47942"/>
    </cofactor>
</comment>
<dbReference type="SUPFAM" id="SSF53474">
    <property type="entry name" value="alpha/beta-Hydrolases"/>
    <property type="match status" value="1"/>
</dbReference>
<evidence type="ECO:0000256" key="1">
    <source>
        <dbReference type="ARBA" id="ARBA00001957"/>
    </source>
</evidence>
<organism evidence="8">
    <name type="scientific">Peptoniphilus harei</name>
    <dbReference type="NCBI Taxonomy" id="54005"/>
    <lineage>
        <taxon>Bacteria</taxon>
        <taxon>Bacillati</taxon>
        <taxon>Bacillota</taxon>
        <taxon>Tissierellia</taxon>
        <taxon>Tissierellales</taxon>
        <taxon>Peptoniphilaceae</taxon>
        <taxon>Peptoniphilus</taxon>
    </lineage>
</organism>
<dbReference type="GO" id="GO:0016874">
    <property type="term" value="F:ligase activity"/>
    <property type="evidence" value="ECO:0007669"/>
    <property type="project" value="UniProtKB-KW"/>
</dbReference>
<dbReference type="Pfam" id="PF00550">
    <property type="entry name" value="PP-binding"/>
    <property type="match status" value="1"/>
</dbReference>
<dbReference type="GO" id="GO:0043041">
    <property type="term" value="P:amino acid activation for nonribosomal peptide biosynthetic process"/>
    <property type="evidence" value="ECO:0007669"/>
    <property type="project" value="TreeGrafter"/>
</dbReference>